<feature type="coiled-coil region" evidence="1">
    <location>
        <begin position="1411"/>
        <end position="1452"/>
    </location>
</feature>
<feature type="transmembrane region" description="Helical" evidence="3">
    <location>
        <begin position="1080"/>
        <end position="1103"/>
    </location>
</feature>
<dbReference type="PANTHER" id="PTHR46967:SF1">
    <property type="entry name" value="KERATIN-ASSOCIATED PROTEIN 16-1-LIKE"/>
    <property type="match status" value="1"/>
</dbReference>
<feature type="transmembrane region" description="Helical" evidence="3">
    <location>
        <begin position="1281"/>
        <end position="1298"/>
    </location>
</feature>
<protein>
    <submittedName>
        <fullName evidence="6">Insulin-like growth factor binding proteinn-terminal</fullName>
    </submittedName>
</protein>
<evidence type="ECO:0000256" key="1">
    <source>
        <dbReference type="SAM" id="Coils"/>
    </source>
</evidence>
<dbReference type="CDD" id="cd00185">
    <property type="entry name" value="TNFRSF"/>
    <property type="match status" value="1"/>
</dbReference>
<feature type="transmembrane region" description="Helical" evidence="3">
    <location>
        <begin position="1258"/>
        <end position="1275"/>
    </location>
</feature>
<keyword evidence="3" id="KW-0472">Membrane</keyword>
<dbReference type="Gene3D" id="2.10.50.10">
    <property type="entry name" value="Tumor Necrosis Factor Receptor, subunit A, domain 2"/>
    <property type="match status" value="6"/>
</dbReference>
<feature type="domain" description="Tyrosine-protein kinase ephrin type A/B receptor-like" evidence="5">
    <location>
        <begin position="772"/>
        <end position="814"/>
    </location>
</feature>
<dbReference type="EMBL" id="JANTQA010000070">
    <property type="protein sequence ID" value="KAJ3426427.1"/>
    <property type="molecule type" value="Genomic_DNA"/>
</dbReference>
<keyword evidence="3" id="KW-1133">Transmembrane helix</keyword>
<feature type="transmembrane region" description="Helical" evidence="3">
    <location>
        <begin position="1209"/>
        <end position="1237"/>
    </location>
</feature>
<comment type="caution">
    <text evidence="6">The sequence shown here is derived from an EMBL/GenBank/DDBJ whole genome shotgun (WGS) entry which is preliminary data.</text>
</comment>
<keyword evidence="4" id="KW-0732">Signal</keyword>
<dbReference type="InterPro" id="IPR011641">
    <property type="entry name" value="Tyr-kin_ephrin_A/B_rcpt-like"/>
</dbReference>
<keyword evidence="3" id="KW-0812">Transmembrane</keyword>
<name>A0AAV7YCX4_9EUKA</name>
<keyword evidence="1" id="KW-0175">Coiled coil</keyword>
<dbReference type="InterPro" id="IPR009030">
    <property type="entry name" value="Growth_fac_rcpt_cys_sf"/>
</dbReference>
<accession>A0AAV7YCX4</accession>
<evidence type="ECO:0000313" key="6">
    <source>
        <dbReference type="EMBL" id="KAJ3426427.1"/>
    </source>
</evidence>
<proteinExistence type="predicted"/>
<feature type="transmembrane region" description="Helical" evidence="3">
    <location>
        <begin position="1132"/>
        <end position="1157"/>
    </location>
</feature>
<feature type="signal peptide" evidence="4">
    <location>
        <begin position="1"/>
        <end position="26"/>
    </location>
</feature>
<dbReference type="Pfam" id="PF07699">
    <property type="entry name" value="Ephrin_rec_like"/>
    <property type="match status" value="2"/>
</dbReference>
<feature type="transmembrane region" description="Helical" evidence="3">
    <location>
        <begin position="1038"/>
        <end position="1059"/>
    </location>
</feature>
<dbReference type="SUPFAM" id="SSF57184">
    <property type="entry name" value="Growth factor receptor domain"/>
    <property type="match status" value="2"/>
</dbReference>
<feature type="chain" id="PRO_5043978503" evidence="4">
    <location>
        <begin position="27"/>
        <end position="1454"/>
    </location>
</feature>
<feature type="transmembrane region" description="Helical" evidence="3">
    <location>
        <begin position="983"/>
        <end position="1001"/>
    </location>
</feature>
<feature type="transmembrane region" description="Helical" evidence="3">
    <location>
        <begin position="1183"/>
        <end position="1203"/>
    </location>
</feature>
<sequence>MLPFNHMRYILCSIFFMILFISFIEGKENDGIMKNKQESIFPIILKTPKPTIKYSFFQANNKNIQVQIPNFKDSIILYDNIYCGVSQYFTQNEIKQEQEQEQKKKKQNEQENDQDKEIISISFSIPKEFSEQSKDSKWIVIDPEYSTYVGGSLADERSNLDYDSKSNLYVSCATHSVDFPIVGDNVFNSTHSEDNMPDIALLKTKTGNKLVWSTFLSTQATSVTDPPRVLVDPGDDQPIVSGITSAIDLWPTNEGCWQDKDNCIGTSFVGFITKVNSEGTNLTASTLICAQDASIFSIGAEMDRDQDKETNGGSPIYFSLRSNVFSFPGYGLTDPLYKCTSPPGTNYERPFGKSLHVRNDILFFQGRTKSDDFPTTPGVYQETSPHNGTVLTSAFVGTLNTTSFDFIWASYFGGSNSEDPLSIYLDSQDNIWISGFTLSTDLPVTDDAYQRTKTSSAETHSGFLSKISSNGTSLLDSSYLNPKYEDDDVSIYAHFLTVDDDDHMLICGQGELNVTSYDSDYGVGSFAIILDLEANTVVRANTYGGESLRCQKYGNSLENFAVAGKAKNNLITSEGAFQEGNNGSYDLIVSGTFSTCPLGYYLVKDSDSDSCYECPKGTYSSNEKATSLDDCHPCAVGHYSKLGGSTQCSQCAVGSFNSETGKSVCQQCKLGQFQNATGQSLCHDCKKGAITTETGLAQCTECPIGEFQNEAGSSFCSQCGKGTYSESLGTPECTKCPYGTYNNLYGQTSLDSCVNCSMGTYGIQEGGTNYEKSCEQCPKGTWSDQSGAQVITACINCTAGFYKEKPGSVSQEECWPCPKGTYSDQEKLDSVFKCEQCPNNTISSSDNSTSCSFCILGSEINSNQDECVECPKGYYKNVTDSKCIPCGENSINNHIGMTYCLKCGLPGICLGGNECDVARDPESYCSQCLEGHYLKNAECQKCGTNWLWILYLLLILIIVILVIKFNKKISKLLLVKNNPIFEIYITFLQLFVGILLMNIKFPDYINNSVISSLSIFNFDLNLIIKPDCYQKFDFYSKYFIMVLSPFILIFVFLLIYVALRIYIKIKVLQNIDLHKINAKYFYYITLGLRYLYIPEIIICSQPFQTTYQEGLKKHTLDYYPSIYTDDQKYQNFYPWFIIFIIFYAGLIPSLFIVILYFSKRKNFSIYWENRFGWMWKFYKKKRFWWEISKMIFRFLIVIIPIFANNSISLDYLLMILVLLITLMMIIIVIFKPYPVVISQDKEIRNIKSFWEKISPEDITSIGLYLVLIATISSSIEKTYGLLFFFVNPIGVIFTFMGTRKNLKEMWYKNKKIKKFKTNNKHNKEINNLPSTKGKNVHLSSTSSSSSSSASSDDSIDNHSDGNYHEKNNDDDEIDNINEKEQSNSDLELKTLKTNKLKNIDKDILIQKDFQIEKLKKTNNQNKKEIENLNFKYIELEKRLKTLQDENENYKNQLL</sequence>
<gene>
    <name evidence="6" type="ORF">M0812_28883</name>
</gene>
<dbReference type="Proteomes" id="UP001146793">
    <property type="component" value="Unassembled WGS sequence"/>
</dbReference>
<evidence type="ECO:0000256" key="2">
    <source>
        <dbReference type="SAM" id="MobiDB-lite"/>
    </source>
</evidence>
<feature type="compositionally biased region" description="Low complexity" evidence="2">
    <location>
        <begin position="1339"/>
        <end position="1352"/>
    </location>
</feature>
<feature type="transmembrane region" description="Helical" evidence="3">
    <location>
        <begin position="946"/>
        <end position="963"/>
    </location>
</feature>
<evidence type="ECO:0000313" key="7">
    <source>
        <dbReference type="Proteomes" id="UP001146793"/>
    </source>
</evidence>
<feature type="region of interest" description="Disordered" evidence="2">
    <location>
        <begin position="1318"/>
        <end position="1381"/>
    </location>
</feature>
<evidence type="ECO:0000256" key="3">
    <source>
        <dbReference type="SAM" id="Phobius"/>
    </source>
</evidence>
<feature type="domain" description="Tyrosine-protein kinase ephrin type A/B receptor-like" evidence="5">
    <location>
        <begin position="693"/>
        <end position="729"/>
    </location>
</feature>
<organism evidence="6 7">
    <name type="scientific">Anaeramoeba flamelloides</name>
    <dbReference type="NCBI Taxonomy" id="1746091"/>
    <lineage>
        <taxon>Eukaryota</taxon>
        <taxon>Metamonada</taxon>
        <taxon>Anaeramoebidae</taxon>
        <taxon>Anaeramoeba</taxon>
    </lineage>
</organism>
<dbReference type="SMART" id="SM01411">
    <property type="entry name" value="Ephrin_rec_like"/>
    <property type="match status" value="6"/>
</dbReference>
<reference evidence="6" key="1">
    <citation type="submission" date="2022-08" db="EMBL/GenBank/DDBJ databases">
        <title>Novel sulphate-reducing endosymbionts in the free-living metamonad Anaeramoeba.</title>
        <authorList>
            <person name="Jerlstrom-Hultqvist J."/>
            <person name="Cepicka I."/>
            <person name="Gallot-Lavallee L."/>
            <person name="Salas-Leiva D."/>
            <person name="Curtis B.A."/>
            <person name="Zahonova K."/>
            <person name="Pipaliya S."/>
            <person name="Dacks J."/>
            <person name="Roger A.J."/>
        </authorList>
    </citation>
    <scope>NUCLEOTIDE SEQUENCE</scope>
    <source>
        <strain evidence="6">Busselton2</strain>
    </source>
</reference>
<evidence type="ECO:0000256" key="4">
    <source>
        <dbReference type="SAM" id="SignalP"/>
    </source>
</evidence>
<evidence type="ECO:0000259" key="5">
    <source>
        <dbReference type="Pfam" id="PF07699"/>
    </source>
</evidence>
<dbReference type="PANTHER" id="PTHR46967">
    <property type="entry name" value="INSULIN-LIKE GROWTH FACTOR BINDING PROTEIN,N-TERMINAL"/>
    <property type="match status" value="1"/>
</dbReference>
<feature type="compositionally biased region" description="Basic and acidic residues" evidence="2">
    <location>
        <begin position="1355"/>
        <end position="1367"/>
    </location>
</feature>